<keyword evidence="1" id="KW-1133">Transmembrane helix</keyword>
<accession>A0A833W4C5</accession>
<gene>
    <name evidence="2" type="ORF">GN244_ATG05890</name>
    <name evidence="3" type="ORF">GN958_ATG20305</name>
</gene>
<keyword evidence="1" id="KW-0812">Transmembrane</keyword>
<feature type="transmembrane region" description="Helical" evidence="1">
    <location>
        <begin position="41"/>
        <end position="58"/>
    </location>
</feature>
<name>A0A833W4C5_PHYIN</name>
<dbReference type="Proteomes" id="UP000602510">
    <property type="component" value="Unassembled WGS sequence"/>
</dbReference>
<sequence>MAATMQLTKDSMVERRCICVGLSELENGFGWCAQGTRKRPYTVIMIMLVRVVVLVYGVK</sequence>
<proteinExistence type="predicted"/>
<reference evidence="2" key="1">
    <citation type="submission" date="2020-04" db="EMBL/GenBank/DDBJ databases">
        <title>Hybrid Assembly of Korean Phytophthora infestans isolates.</title>
        <authorList>
            <person name="Prokchorchik M."/>
            <person name="Lee Y."/>
            <person name="Seo J."/>
            <person name="Cho J.-H."/>
            <person name="Park Y.-E."/>
            <person name="Jang D.-C."/>
            <person name="Im J.-S."/>
            <person name="Choi J.-G."/>
            <person name="Park H.-J."/>
            <person name="Lee G.-B."/>
            <person name="Lee Y.-G."/>
            <person name="Hong S.-Y."/>
            <person name="Cho K."/>
            <person name="Sohn K.H."/>
        </authorList>
    </citation>
    <scope>NUCLEOTIDE SEQUENCE</scope>
    <source>
        <strain evidence="2">KR_1_A1</strain>
        <strain evidence="3">KR_2_A2</strain>
    </source>
</reference>
<comment type="caution">
    <text evidence="2">The sequence shown here is derived from an EMBL/GenBank/DDBJ whole genome shotgun (WGS) entry which is preliminary data.</text>
</comment>
<evidence type="ECO:0000313" key="3">
    <source>
        <dbReference type="EMBL" id="KAF4130503.1"/>
    </source>
</evidence>
<dbReference type="EMBL" id="JAACNO010002832">
    <property type="protein sequence ID" value="KAF4130503.1"/>
    <property type="molecule type" value="Genomic_DNA"/>
</dbReference>
<protein>
    <submittedName>
        <fullName evidence="2">Uncharacterized protein</fullName>
    </submittedName>
</protein>
<dbReference type="Proteomes" id="UP000704712">
    <property type="component" value="Unassembled WGS sequence"/>
</dbReference>
<keyword evidence="1" id="KW-0472">Membrane</keyword>
<dbReference type="AlphaFoldDB" id="A0A833W4C5"/>
<organism evidence="2 4">
    <name type="scientific">Phytophthora infestans</name>
    <name type="common">Potato late blight agent</name>
    <name type="synonym">Botrytis infestans</name>
    <dbReference type="NCBI Taxonomy" id="4787"/>
    <lineage>
        <taxon>Eukaryota</taxon>
        <taxon>Sar</taxon>
        <taxon>Stramenopiles</taxon>
        <taxon>Oomycota</taxon>
        <taxon>Peronosporomycetes</taxon>
        <taxon>Peronosporales</taxon>
        <taxon>Peronosporaceae</taxon>
        <taxon>Phytophthora</taxon>
    </lineage>
</organism>
<dbReference type="EMBL" id="WSZM01000111">
    <property type="protein sequence ID" value="KAF4041854.1"/>
    <property type="molecule type" value="Genomic_DNA"/>
</dbReference>
<evidence type="ECO:0000313" key="2">
    <source>
        <dbReference type="EMBL" id="KAF4041854.1"/>
    </source>
</evidence>
<keyword evidence="4" id="KW-1185">Reference proteome</keyword>
<evidence type="ECO:0000313" key="4">
    <source>
        <dbReference type="Proteomes" id="UP000602510"/>
    </source>
</evidence>
<evidence type="ECO:0000256" key="1">
    <source>
        <dbReference type="SAM" id="Phobius"/>
    </source>
</evidence>